<gene>
    <name evidence="1" type="ORF">Dsin_016617</name>
</gene>
<reference evidence="1" key="1">
    <citation type="journal article" date="2023" name="Plant J.">
        <title>Genome sequences and population genomics provide insights into the demographic history, inbreeding, and mutation load of two 'living fossil' tree species of Dipteronia.</title>
        <authorList>
            <person name="Feng Y."/>
            <person name="Comes H.P."/>
            <person name="Chen J."/>
            <person name="Zhu S."/>
            <person name="Lu R."/>
            <person name="Zhang X."/>
            <person name="Li P."/>
            <person name="Qiu J."/>
            <person name="Olsen K.M."/>
            <person name="Qiu Y."/>
        </authorList>
    </citation>
    <scope>NUCLEOTIDE SEQUENCE</scope>
    <source>
        <strain evidence="1">NBL</strain>
    </source>
</reference>
<organism evidence="1 2">
    <name type="scientific">Dipteronia sinensis</name>
    <dbReference type="NCBI Taxonomy" id="43782"/>
    <lineage>
        <taxon>Eukaryota</taxon>
        <taxon>Viridiplantae</taxon>
        <taxon>Streptophyta</taxon>
        <taxon>Embryophyta</taxon>
        <taxon>Tracheophyta</taxon>
        <taxon>Spermatophyta</taxon>
        <taxon>Magnoliopsida</taxon>
        <taxon>eudicotyledons</taxon>
        <taxon>Gunneridae</taxon>
        <taxon>Pentapetalae</taxon>
        <taxon>rosids</taxon>
        <taxon>malvids</taxon>
        <taxon>Sapindales</taxon>
        <taxon>Sapindaceae</taxon>
        <taxon>Hippocastanoideae</taxon>
        <taxon>Acereae</taxon>
        <taxon>Dipteronia</taxon>
    </lineage>
</organism>
<dbReference type="AlphaFoldDB" id="A0AAE0E5N7"/>
<dbReference type="EMBL" id="JANJYJ010000005">
    <property type="protein sequence ID" value="KAK3211911.1"/>
    <property type="molecule type" value="Genomic_DNA"/>
</dbReference>
<name>A0AAE0E5N7_9ROSI</name>
<sequence length="196" mass="21931">METKLAAFDGRILRDLGGNIMSRGMGVDAAGSAGGLLTLWNEDSGIVDQFFETNARENASWARLDRFLISPEILSWFLNLAPKGHLGTLSDHNAIMIGESKMDWGPGLFRFYNGWLEDNGLMKMAMEGWSTCNATGSKGYVISLKFRDTKMRIKRLVTRNKLAFDSLRDCEAKLAEVESKAIQKGWERSLGRRGLF</sequence>
<comment type="caution">
    <text evidence="1">The sequence shown here is derived from an EMBL/GenBank/DDBJ whole genome shotgun (WGS) entry which is preliminary data.</text>
</comment>
<dbReference type="Proteomes" id="UP001281410">
    <property type="component" value="Unassembled WGS sequence"/>
</dbReference>
<evidence type="ECO:0000313" key="2">
    <source>
        <dbReference type="Proteomes" id="UP001281410"/>
    </source>
</evidence>
<keyword evidence="2" id="KW-1185">Reference proteome</keyword>
<proteinExistence type="predicted"/>
<protein>
    <submittedName>
        <fullName evidence="1">Uncharacterized protein</fullName>
    </submittedName>
</protein>
<evidence type="ECO:0000313" key="1">
    <source>
        <dbReference type="EMBL" id="KAK3211911.1"/>
    </source>
</evidence>
<accession>A0AAE0E5N7</accession>